<dbReference type="AlphaFoldDB" id="A0A5S3X1X8"/>
<gene>
    <name evidence="2" type="ORF">CWB98_07180</name>
</gene>
<accession>A0A5S3X1X8</accession>
<evidence type="ECO:0000256" key="1">
    <source>
        <dbReference type="SAM" id="SignalP"/>
    </source>
</evidence>
<name>A0A5S3X1X8_9GAMM</name>
<reference evidence="3" key="2">
    <citation type="submission" date="2019-06" db="EMBL/GenBank/DDBJ databases">
        <title>Co-occurence of chitin degradation, pigmentation and bioactivity in marine Pseudoalteromonas.</title>
        <authorList>
            <person name="Sonnenschein E.C."/>
            <person name="Bech P.K."/>
        </authorList>
    </citation>
    <scope>NUCLEOTIDE SEQUENCE [LARGE SCALE GENOMIC DNA]</scope>
    <source>
        <strain evidence="3">S2599</strain>
    </source>
</reference>
<protein>
    <submittedName>
        <fullName evidence="2">Uncharacterized protein</fullName>
    </submittedName>
</protein>
<keyword evidence="1" id="KW-0732">Signal</keyword>
<organism evidence="2 3">
    <name type="scientific">Pseudoalteromonas rubra</name>
    <dbReference type="NCBI Taxonomy" id="43658"/>
    <lineage>
        <taxon>Bacteria</taxon>
        <taxon>Pseudomonadati</taxon>
        <taxon>Pseudomonadota</taxon>
        <taxon>Gammaproteobacteria</taxon>
        <taxon>Alteromonadales</taxon>
        <taxon>Pseudoalteromonadaceae</taxon>
        <taxon>Pseudoalteromonas</taxon>
    </lineage>
</organism>
<feature type="signal peptide" evidence="1">
    <location>
        <begin position="1"/>
        <end position="22"/>
    </location>
</feature>
<feature type="chain" id="PRO_5024356931" evidence="1">
    <location>
        <begin position="23"/>
        <end position="270"/>
    </location>
</feature>
<reference evidence="2 3" key="1">
    <citation type="submission" date="2018-01" db="EMBL/GenBank/DDBJ databases">
        <authorList>
            <person name="Paulsen S."/>
            <person name="Gram L.K."/>
        </authorList>
    </citation>
    <scope>NUCLEOTIDE SEQUENCE [LARGE SCALE GENOMIC DNA]</scope>
    <source>
        <strain evidence="2 3">S2599</strain>
    </source>
</reference>
<evidence type="ECO:0000313" key="3">
    <source>
        <dbReference type="Proteomes" id="UP000306719"/>
    </source>
</evidence>
<evidence type="ECO:0000313" key="2">
    <source>
        <dbReference type="EMBL" id="TMP38260.1"/>
    </source>
</evidence>
<dbReference type="Proteomes" id="UP000306719">
    <property type="component" value="Unassembled WGS sequence"/>
</dbReference>
<dbReference type="EMBL" id="PNCJ01000010">
    <property type="protein sequence ID" value="TMP38260.1"/>
    <property type="molecule type" value="Genomic_DNA"/>
</dbReference>
<sequence length="270" mass="30458">MIKAVSTLFTLLMGLYASMTLASDNIFYFKSQGKEIQASYSGSYLNPRAVTFHLDCSGTCNLQRYSDQVLADFVRAVQNQRNYRYKLVRDCGFRCDHEQGGGGQDTAEAMSSYSDEYAGDEYTRAEYTGEITPQGWTRTKQFFRDLGTATIASTAANHVLDIVASLKKPGGTRFQVIPKKHTGAPAGLFEMTDQGLVAVDEVKVTENGNHLIITHPMTNELGHETTRLDHIKRALKDYLYEQRYIECTYTYVEESPKRMMFVYTCFVNVA</sequence>
<comment type="caution">
    <text evidence="2">The sequence shown here is derived from an EMBL/GenBank/DDBJ whole genome shotgun (WGS) entry which is preliminary data.</text>
</comment>
<proteinExistence type="predicted"/>